<dbReference type="EMBL" id="QSCO01000003">
    <property type="protein sequence ID" value="RGY09303.1"/>
    <property type="molecule type" value="Genomic_DNA"/>
</dbReference>
<dbReference type="Proteomes" id="UP000284434">
    <property type="component" value="Unassembled WGS sequence"/>
</dbReference>
<accession>A0A413IFQ5</accession>
<proteinExistence type="predicted"/>
<name>A0A413IFQ5_9BACT</name>
<organism evidence="1 2">
    <name type="scientific">Odoribacter splanchnicus</name>
    <dbReference type="NCBI Taxonomy" id="28118"/>
    <lineage>
        <taxon>Bacteria</taxon>
        <taxon>Pseudomonadati</taxon>
        <taxon>Bacteroidota</taxon>
        <taxon>Bacteroidia</taxon>
        <taxon>Bacteroidales</taxon>
        <taxon>Odoribacteraceae</taxon>
        <taxon>Odoribacter</taxon>
    </lineage>
</organism>
<dbReference type="RefSeq" id="WP_118102992.1">
    <property type="nucleotide sequence ID" value="NZ_QRPC01000022.1"/>
</dbReference>
<dbReference type="AlphaFoldDB" id="A0A413IFQ5"/>
<evidence type="ECO:0000313" key="2">
    <source>
        <dbReference type="Proteomes" id="UP000284434"/>
    </source>
</evidence>
<protein>
    <submittedName>
        <fullName evidence="1">Uncharacterized protein</fullName>
    </submittedName>
</protein>
<reference evidence="1 2" key="1">
    <citation type="submission" date="2018-08" db="EMBL/GenBank/DDBJ databases">
        <title>A genome reference for cultivated species of the human gut microbiota.</title>
        <authorList>
            <person name="Zou Y."/>
            <person name="Xue W."/>
            <person name="Luo G."/>
        </authorList>
    </citation>
    <scope>NUCLEOTIDE SEQUENCE [LARGE SCALE GENOMIC DNA]</scope>
    <source>
        <strain evidence="1 2">OF03-11</strain>
    </source>
</reference>
<gene>
    <name evidence="1" type="ORF">DXA53_03215</name>
</gene>
<evidence type="ECO:0000313" key="1">
    <source>
        <dbReference type="EMBL" id="RGY09303.1"/>
    </source>
</evidence>
<comment type="caution">
    <text evidence="1">The sequence shown here is derived from an EMBL/GenBank/DDBJ whole genome shotgun (WGS) entry which is preliminary data.</text>
</comment>
<sequence length="87" mass="9988">MCKKELTEQAIQALDDLITEFMKRYAPAKSWEQADEHFTSSEIAEMFNSVYPIPLENIFEALKSNGFTCVPLSGQPTFVWLLTLKQK</sequence>